<evidence type="ECO:0000313" key="2">
    <source>
        <dbReference type="EMBL" id="KAL3686215.1"/>
    </source>
</evidence>
<dbReference type="Proteomes" id="UP001633002">
    <property type="component" value="Unassembled WGS sequence"/>
</dbReference>
<dbReference type="AlphaFoldDB" id="A0ABD3H780"/>
<dbReference type="PANTHER" id="PTHR46579">
    <property type="entry name" value="F5/8 TYPE C DOMAIN-CONTAINING PROTEIN-RELATED"/>
    <property type="match status" value="1"/>
</dbReference>
<organism evidence="2 3">
    <name type="scientific">Riccia sorocarpa</name>
    <dbReference type="NCBI Taxonomy" id="122646"/>
    <lineage>
        <taxon>Eukaryota</taxon>
        <taxon>Viridiplantae</taxon>
        <taxon>Streptophyta</taxon>
        <taxon>Embryophyta</taxon>
        <taxon>Marchantiophyta</taxon>
        <taxon>Marchantiopsida</taxon>
        <taxon>Marchantiidae</taxon>
        <taxon>Marchantiales</taxon>
        <taxon>Ricciaceae</taxon>
        <taxon>Riccia</taxon>
    </lineage>
</organism>
<proteinExistence type="predicted"/>
<dbReference type="EMBL" id="JBJQOH010000006">
    <property type="protein sequence ID" value="KAL3686215.1"/>
    <property type="molecule type" value="Genomic_DNA"/>
</dbReference>
<sequence>MESPNLLPVDDTILTSEVSIAITDDPAAEHSPSLPSGRKTRVVSESSERNADSGTPFRSPLRVYLRPSPAGGTAKAPVAGSLRQSKRTARKTNYNVDNPPLPYVEVEFTATEPAETSGPLRQQAPPPSRTGIVADSNVWKLYDLYGFNPSLDLTYDAMHVLALSMFKKYTELLKKDSERTSAGCDALIAGLAEATKKKPRSFRGRWPKDPFNRLGYFKAEEYSNFVLYCVPHILYEVGYKPGSVLYDLGRLVVEIARYFYISSRSESGWTEGMLAKCKLLIASWRIRHEEGVGPTGSILDHVAGVCDLLDDVRRHGPSHVYWCYSFERLVSSYNKIKTNSRHMETTFTSHYIRTFFSVCCKAIWTDDDGLLPPQRIKLRVDQHTVYLEDGRKSSVAREHTSPGHGIIYVSSQRSAKLLMAGLISELLESTATDSGSSFLSISNGIGVGPKGPRQGNINMGEHQYLHNYWKAVIDVHLELEEVPTRVTLLKSTIMVKATLYGPGDYAFVKSYSSDRREGSWHWKTKISRIFVHSSRGYIQIFFEGTWFFNSITKSGGRDFCRFDPISDMELLDQHARVAPCDNCRSVLLLKCHFFPVQQKKHGDNHILAIPTGPYTRHSTMFGEGGVGHPPPQPEVDDIMLAAHCPNCSIKFIEHCVVTEV</sequence>
<feature type="region of interest" description="Disordered" evidence="1">
    <location>
        <begin position="21"/>
        <end position="96"/>
    </location>
</feature>
<reference evidence="2 3" key="1">
    <citation type="submission" date="2024-09" db="EMBL/GenBank/DDBJ databases">
        <title>Chromosome-scale assembly of Riccia sorocarpa.</title>
        <authorList>
            <person name="Paukszto L."/>
        </authorList>
    </citation>
    <scope>NUCLEOTIDE SEQUENCE [LARGE SCALE GENOMIC DNA]</scope>
    <source>
        <strain evidence="2">LP-2024</strain>
        <tissue evidence="2">Aerial parts of the thallus</tissue>
    </source>
</reference>
<accession>A0ABD3H780</accession>
<keyword evidence="3" id="KW-1185">Reference proteome</keyword>
<evidence type="ECO:0000313" key="3">
    <source>
        <dbReference type="Proteomes" id="UP001633002"/>
    </source>
</evidence>
<comment type="caution">
    <text evidence="2">The sequence shown here is derived from an EMBL/GenBank/DDBJ whole genome shotgun (WGS) entry which is preliminary data.</text>
</comment>
<evidence type="ECO:0000256" key="1">
    <source>
        <dbReference type="SAM" id="MobiDB-lite"/>
    </source>
</evidence>
<protein>
    <submittedName>
        <fullName evidence="2">Uncharacterized protein</fullName>
    </submittedName>
</protein>
<gene>
    <name evidence="2" type="ORF">R1sor_004237</name>
</gene>
<dbReference type="PANTHER" id="PTHR46579:SF1">
    <property type="entry name" value="F5_8 TYPE C DOMAIN-CONTAINING PROTEIN"/>
    <property type="match status" value="1"/>
</dbReference>
<name>A0ABD3H780_9MARC</name>